<dbReference type="InterPro" id="IPR017441">
    <property type="entry name" value="Protein_kinase_ATP_BS"/>
</dbReference>
<evidence type="ECO:0000256" key="10">
    <source>
        <dbReference type="ARBA" id="ARBA00069016"/>
    </source>
</evidence>
<feature type="region of interest" description="Disordered" evidence="15">
    <location>
        <begin position="2202"/>
        <end position="2237"/>
    </location>
</feature>
<dbReference type="SMART" id="SM00248">
    <property type="entry name" value="ANK"/>
    <property type="match status" value="6"/>
</dbReference>
<dbReference type="PANTHER" id="PTHR11584">
    <property type="entry name" value="SERINE/THREONINE PROTEIN KINASE"/>
    <property type="match status" value="1"/>
</dbReference>
<feature type="region of interest" description="Disordered" evidence="15">
    <location>
        <begin position="2277"/>
        <end position="2302"/>
    </location>
</feature>
<feature type="compositionally biased region" description="Low complexity" evidence="15">
    <location>
        <begin position="1984"/>
        <end position="1995"/>
    </location>
</feature>
<feature type="compositionally biased region" description="Basic and acidic residues" evidence="15">
    <location>
        <begin position="703"/>
        <end position="728"/>
    </location>
</feature>
<feature type="region of interest" description="Disordered" evidence="15">
    <location>
        <begin position="812"/>
        <end position="860"/>
    </location>
</feature>
<feature type="region of interest" description="Disordered" evidence="15">
    <location>
        <begin position="950"/>
        <end position="976"/>
    </location>
</feature>
<feature type="compositionally biased region" description="Polar residues" evidence="15">
    <location>
        <begin position="548"/>
        <end position="565"/>
    </location>
</feature>
<feature type="region of interest" description="Disordered" evidence="15">
    <location>
        <begin position="1"/>
        <end position="36"/>
    </location>
</feature>
<feature type="compositionally biased region" description="Basic and acidic residues" evidence="15">
    <location>
        <begin position="514"/>
        <end position="527"/>
    </location>
</feature>
<feature type="compositionally biased region" description="Polar residues" evidence="15">
    <location>
        <begin position="899"/>
        <end position="919"/>
    </location>
</feature>
<dbReference type="InterPro" id="IPR000719">
    <property type="entry name" value="Prot_kinase_dom"/>
</dbReference>
<organism evidence="17 18">
    <name type="scientific">Littorina saxatilis</name>
    <dbReference type="NCBI Taxonomy" id="31220"/>
    <lineage>
        <taxon>Eukaryota</taxon>
        <taxon>Metazoa</taxon>
        <taxon>Spiralia</taxon>
        <taxon>Lophotrochozoa</taxon>
        <taxon>Mollusca</taxon>
        <taxon>Gastropoda</taxon>
        <taxon>Caenogastropoda</taxon>
        <taxon>Littorinimorpha</taxon>
        <taxon>Littorinoidea</taxon>
        <taxon>Littorinidae</taxon>
        <taxon>Littorina</taxon>
    </lineage>
</organism>
<feature type="region of interest" description="Disordered" evidence="15">
    <location>
        <begin position="701"/>
        <end position="729"/>
    </location>
</feature>
<dbReference type="Pfam" id="PF12796">
    <property type="entry name" value="Ank_2"/>
    <property type="match status" value="2"/>
</dbReference>
<reference evidence="17 18" key="1">
    <citation type="submission" date="2024-02" db="EMBL/GenBank/DDBJ databases">
        <title>Chromosome-scale genome assembly of the rough periwinkle Littorina saxatilis.</title>
        <authorList>
            <person name="De Jode A."/>
            <person name="Faria R."/>
            <person name="Formenti G."/>
            <person name="Sims Y."/>
            <person name="Smith T.P."/>
            <person name="Tracey A."/>
            <person name="Wood J.M.D."/>
            <person name="Zagrodzka Z.B."/>
            <person name="Johannesson K."/>
            <person name="Butlin R.K."/>
            <person name="Leder E.H."/>
        </authorList>
    </citation>
    <scope>NUCLEOTIDE SEQUENCE [LARGE SCALE GENOMIC DNA]</scope>
    <source>
        <strain evidence="17">Snail1</strain>
        <tissue evidence="17">Muscle</tissue>
    </source>
</reference>
<accession>A0AAN9G8H0</accession>
<feature type="compositionally biased region" description="Polar residues" evidence="15">
    <location>
        <begin position="1311"/>
        <end position="1323"/>
    </location>
</feature>
<protein>
    <recommendedName>
        <fullName evidence="10">Mitogen-activated protein kinase kinase kinase 19</fullName>
        <ecNumber evidence="2">2.7.11.1</ecNumber>
    </recommendedName>
    <alternativeName>
        <fullName evidence="11">SPS1/STE20-related protein kinase YSK4</fullName>
    </alternativeName>
</protein>
<keyword evidence="18" id="KW-1185">Reference proteome</keyword>
<dbReference type="Gene3D" id="1.10.510.10">
    <property type="entry name" value="Transferase(Phosphotransferase) domain 1"/>
    <property type="match status" value="1"/>
</dbReference>
<dbReference type="SUPFAM" id="SSF56112">
    <property type="entry name" value="Protein kinase-like (PK-like)"/>
    <property type="match status" value="1"/>
</dbReference>
<feature type="region of interest" description="Disordered" evidence="15">
    <location>
        <begin position="2082"/>
        <end position="2101"/>
    </location>
</feature>
<feature type="region of interest" description="Disordered" evidence="15">
    <location>
        <begin position="756"/>
        <end position="796"/>
    </location>
</feature>
<gene>
    <name evidence="17" type="ORF">V1264_003363</name>
</gene>
<keyword evidence="7 13" id="KW-0067">ATP-binding</keyword>
<keyword evidence="6" id="KW-0418">Kinase</keyword>
<feature type="repeat" description="ANK" evidence="12">
    <location>
        <begin position="278"/>
        <end position="310"/>
    </location>
</feature>
<dbReference type="PROSITE" id="PS00108">
    <property type="entry name" value="PROTEIN_KINASE_ST"/>
    <property type="match status" value="1"/>
</dbReference>
<feature type="compositionally biased region" description="Low complexity" evidence="15">
    <location>
        <begin position="763"/>
        <end position="781"/>
    </location>
</feature>
<comment type="catalytic activity">
    <reaction evidence="8">
        <text>L-threonyl-[protein] + ATP = O-phospho-L-threonyl-[protein] + ADP + H(+)</text>
        <dbReference type="Rhea" id="RHEA:46608"/>
        <dbReference type="Rhea" id="RHEA-COMP:11060"/>
        <dbReference type="Rhea" id="RHEA-COMP:11605"/>
        <dbReference type="ChEBI" id="CHEBI:15378"/>
        <dbReference type="ChEBI" id="CHEBI:30013"/>
        <dbReference type="ChEBI" id="CHEBI:30616"/>
        <dbReference type="ChEBI" id="CHEBI:61977"/>
        <dbReference type="ChEBI" id="CHEBI:456216"/>
        <dbReference type="EC" id="2.7.11.1"/>
    </reaction>
</comment>
<feature type="compositionally biased region" description="Basic and acidic residues" evidence="15">
    <location>
        <begin position="395"/>
        <end position="408"/>
    </location>
</feature>
<feature type="region of interest" description="Disordered" evidence="15">
    <location>
        <begin position="1646"/>
        <end position="1726"/>
    </location>
</feature>
<feature type="compositionally biased region" description="Polar residues" evidence="15">
    <location>
        <begin position="1352"/>
        <end position="1362"/>
    </location>
</feature>
<feature type="compositionally biased region" description="Basic and acidic residues" evidence="15">
    <location>
        <begin position="1691"/>
        <end position="1705"/>
    </location>
</feature>
<evidence type="ECO:0000256" key="3">
    <source>
        <dbReference type="ARBA" id="ARBA00022527"/>
    </source>
</evidence>
<feature type="compositionally biased region" description="Polar residues" evidence="15">
    <location>
        <begin position="1026"/>
        <end position="1052"/>
    </location>
</feature>
<dbReference type="SUPFAM" id="SSF48403">
    <property type="entry name" value="Ankyrin repeat"/>
    <property type="match status" value="1"/>
</dbReference>
<name>A0AAN9G8H0_9CAEN</name>
<feature type="compositionally biased region" description="Polar residues" evidence="15">
    <location>
        <begin position="488"/>
        <end position="498"/>
    </location>
</feature>
<feature type="domain" description="Protein kinase" evidence="16">
    <location>
        <begin position="2306"/>
        <end position="2566"/>
    </location>
</feature>
<evidence type="ECO:0000256" key="4">
    <source>
        <dbReference type="ARBA" id="ARBA00022679"/>
    </source>
</evidence>
<feature type="compositionally biased region" description="Low complexity" evidence="15">
    <location>
        <begin position="1193"/>
        <end position="1270"/>
    </location>
</feature>
<feature type="region of interest" description="Disordered" evidence="15">
    <location>
        <begin position="472"/>
        <end position="586"/>
    </location>
</feature>
<keyword evidence="14" id="KW-0175">Coiled coil</keyword>
<feature type="repeat" description="ANK" evidence="12">
    <location>
        <begin position="311"/>
        <end position="343"/>
    </location>
</feature>
<dbReference type="EMBL" id="JBAMIC010000012">
    <property type="protein sequence ID" value="KAK7099181.1"/>
    <property type="molecule type" value="Genomic_DNA"/>
</dbReference>
<evidence type="ECO:0000259" key="16">
    <source>
        <dbReference type="PROSITE" id="PS50011"/>
    </source>
</evidence>
<evidence type="ECO:0000256" key="2">
    <source>
        <dbReference type="ARBA" id="ARBA00012513"/>
    </source>
</evidence>
<feature type="compositionally biased region" description="Low complexity" evidence="15">
    <location>
        <begin position="962"/>
        <end position="971"/>
    </location>
</feature>
<feature type="compositionally biased region" description="Low complexity" evidence="15">
    <location>
        <begin position="1278"/>
        <end position="1299"/>
    </location>
</feature>
<feature type="compositionally biased region" description="Low complexity" evidence="15">
    <location>
        <begin position="2045"/>
        <end position="2059"/>
    </location>
</feature>
<feature type="compositionally biased region" description="Low complexity" evidence="15">
    <location>
        <begin position="1101"/>
        <end position="1118"/>
    </location>
</feature>
<feature type="region of interest" description="Disordered" evidence="15">
    <location>
        <begin position="1424"/>
        <end position="1575"/>
    </location>
</feature>
<feature type="compositionally biased region" description="Polar residues" evidence="15">
    <location>
        <begin position="1671"/>
        <end position="1681"/>
    </location>
</feature>
<dbReference type="InterPro" id="IPR002110">
    <property type="entry name" value="Ankyrin_rpt"/>
</dbReference>
<keyword evidence="5 13" id="KW-0547">Nucleotide-binding</keyword>
<evidence type="ECO:0000256" key="6">
    <source>
        <dbReference type="ARBA" id="ARBA00022777"/>
    </source>
</evidence>
<feature type="compositionally biased region" description="Low complexity" evidence="15">
    <location>
        <begin position="1372"/>
        <end position="1412"/>
    </location>
</feature>
<dbReference type="Pfam" id="PF00069">
    <property type="entry name" value="Pkinase"/>
    <property type="match status" value="1"/>
</dbReference>
<evidence type="ECO:0000313" key="17">
    <source>
        <dbReference type="EMBL" id="KAK7099181.1"/>
    </source>
</evidence>
<dbReference type="GO" id="GO:0004674">
    <property type="term" value="F:protein serine/threonine kinase activity"/>
    <property type="evidence" value="ECO:0007669"/>
    <property type="project" value="UniProtKB-KW"/>
</dbReference>
<feature type="compositionally biased region" description="Acidic residues" evidence="15">
    <location>
        <begin position="1855"/>
        <end position="1868"/>
    </location>
</feature>
<keyword evidence="12" id="KW-0040">ANK repeat</keyword>
<dbReference type="InterPro" id="IPR036770">
    <property type="entry name" value="Ankyrin_rpt-contain_sf"/>
</dbReference>
<keyword evidence="3" id="KW-0723">Serine/threonine-protein kinase</keyword>
<keyword evidence="4" id="KW-0808">Transferase</keyword>
<comment type="caution">
    <text evidence="17">The sequence shown here is derived from an EMBL/GenBank/DDBJ whole genome shotgun (WGS) entry which is preliminary data.</text>
</comment>
<dbReference type="InterPro" id="IPR011009">
    <property type="entry name" value="Kinase-like_dom_sf"/>
</dbReference>
<evidence type="ECO:0000256" key="8">
    <source>
        <dbReference type="ARBA" id="ARBA00047899"/>
    </source>
</evidence>
<comment type="catalytic activity">
    <reaction evidence="9">
        <text>L-seryl-[protein] + ATP = O-phospho-L-seryl-[protein] + ADP + H(+)</text>
        <dbReference type="Rhea" id="RHEA:17989"/>
        <dbReference type="Rhea" id="RHEA-COMP:9863"/>
        <dbReference type="Rhea" id="RHEA-COMP:11604"/>
        <dbReference type="ChEBI" id="CHEBI:15378"/>
        <dbReference type="ChEBI" id="CHEBI:29999"/>
        <dbReference type="ChEBI" id="CHEBI:30616"/>
        <dbReference type="ChEBI" id="CHEBI:83421"/>
        <dbReference type="ChEBI" id="CHEBI:456216"/>
        <dbReference type="EC" id="2.7.11.1"/>
    </reaction>
</comment>
<dbReference type="Proteomes" id="UP001374579">
    <property type="component" value="Unassembled WGS sequence"/>
</dbReference>
<feature type="compositionally biased region" description="Basic residues" evidence="15">
    <location>
        <begin position="1706"/>
        <end position="1719"/>
    </location>
</feature>
<evidence type="ECO:0000256" key="5">
    <source>
        <dbReference type="ARBA" id="ARBA00022741"/>
    </source>
</evidence>
<evidence type="ECO:0000256" key="15">
    <source>
        <dbReference type="SAM" id="MobiDB-lite"/>
    </source>
</evidence>
<feature type="compositionally biased region" description="Polar residues" evidence="15">
    <location>
        <begin position="1424"/>
        <end position="1443"/>
    </location>
</feature>
<evidence type="ECO:0000256" key="11">
    <source>
        <dbReference type="ARBA" id="ARBA00080573"/>
    </source>
</evidence>
<feature type="compositionally biased region" description="Polar residues" evidence="15">
    <location>
        <begin position="1487"/>
        <end position="1505"/>
    </location>
</feature>
<evidence type="ECO:0000256" key="1">
    <source>
        <dbReference type="ARBA" id="ARBA00008874"/>
    </source>
</evidence>
<feature type="coiled-coil region" evidence="14">
    <location>
        <begin position="2335"/>
        <end position="2362"/>
    </location>
</feature>
<dbReference type="PANTHER" id="PTHR11584:SF369">
    <property type="entry name" value="MITOGEN-ACTIVATED PROTEIN KINASE KINASE KINASE 19-RELATED"/>
    <property type="match status" value="1"/>
</dbReference>
<sequence length="2573" mass="273722">MKTESRPLSSGHGRGSASNTGHQGEQMALVSRPQRVSSASNRVGSAGTYFDIANTILGSAGDLDDLLLSAARDGDCSKIEQLLVQRSDIIVDIDCKDKRTGNTALIWAAKRGHNKILQLLLRHGADPTLRNYEAQTALEVATGGTKTMLLDSVNRASECSHRLLLQAAWQGNLEVIRRLLSSGKVLDINCQNAEGLTPLMLVARDVQLFERLAVQLNKHYNPVEVAKEMMKARADVHACDNDGRSCLHYAAQSRATVAEKLVQTFIGGGSEPAQLDKRQYAPIHWASQIGNTNVVVALLDGGSQVNSRGFAGFTPLHISAHNDHQRTAVTLLQHGADVTLTDDRGFTPVDLAKTRKMKMTLKEAWTEATQNNPTPELAPVAVRGIQSRESGSRLSTREESPGRKKGEVIFDGMNASTFGTQRGGQQARGGAARAPMNASEKARRAERQMIQEIESGRYTPSLLHSRENTRMLGTVRNKPGPPVLPNISKGSPSPTSVTQGRQSPESPPPGRRSSQGEELRRSGEDGRNMLSQWSNAKRAQAPMKGRLSKTTPLSTNDGDQQAEDASTNTNRRSHRRTGSDPFSTSITEMASTLENIIRTRGRTVTTGPCSSTQHMSPLRTPLERETTMCVSIPTTIPEVNSACNSANNTISFETDTTSAMRHSSVPTHMMSLPPTSSRILPSTPTFLTQQSYSNLDSALAKAGLRDDDSSSSKEPSPRSDDENPDNKFRVGLANPMELLRSRSLLKEEFILADSRPRDPFMVSSGSDQTSSSSSLSTASSSPREGGVGFGKAGYRRSDPSLLTVTLRDKAMKGTGFRNSDPTSIRKLEMSGGRTAGEKPSDGNKDPNCASMASGDSGGKMFRSQSLRMTQRATLQQQSKPMSDLANTANLKRSQSIGNVVSESTGQPGLSFGGSSQQRQDSMKGLPFSGKGRMVIVRDSYSDFDNVMTASSTNFRQKPPSAPSSSGPPKKSQSVCHDKPESAYIKENTVISSSSHHSSEEQSIGGDRSRHNSESSRMSVSEVAISGVNQLDSSATKSSPGDSLPQQNQPSNANVSKPPVPNSQPNSNSNKSAGQKTVPSKPSGPTSTPAKGGASGGPKPSGPTSTPAKGGASGGPKPSITTPTASAKPPVNCVGKGSLASSTKAQQVSQNKTVANSANVNNSKKGEASPTSSAMSGNRNALANQPVAKPPTVNVPVSKSAAVSKPAVASTPASKPAPNTGTNVSKPSSTVNSTTKVSTAANIAAVSKPVVSKASPSVSSSVAASQKSSASERSPPIRKSASSESLSSQKQSGLSAQGKKASGEGGRKQNPLGASQKTLSTSARDITARLSGAGGGVARASSSSSMGASRPSETSATGRSPASSAGAKFTPNSAASKAAASLTSKQQPSQTTAKPSPSSTTAASTASSKPVAATTTAVNVAKVMQTLNKTTSSPRPSATKNAQETKAGAGPTSAKPIQSAPTGGNASDVQGRSSTSVTTSVPNVHKTPANSGQTNVSKPTNVSKSVPASPVDKSKTYFGEKLATSTETDQNLGTDSKTVQSARVANSTKSIVKSPSDSLLSKKAEGSEGQSSAGKEPLVKITFNGMKSKQGVVISRYCDPSLLDHTPVIVNPFENLSAYQTPRDRSPGQAMAQSDFGCVVGKAEKEAAMKGRPLAAGKNRQAKGGARKGSTSKRPASGTSRQASAGKRKGAKGKESKSTDGDDGRPKSGKQVRSGRRRGKKAADKQLDKEAEHLAQMAAKGNMALISGIGWHVATSCVDASDVKAAHELHMDTSSDSDISDVESIEDAETLMKHLDVNRGNISLTSPRFREIKNQKEKVESMKVIPAMTSDGFPPMNLDVTHRKDLPVEPKLQITEADDDDDDDDDDDPDFRYVVMPEDLEGVNNDLFRELQMGILTPIPEVLSMTGPGNVAAAINRFDRSLKDNQLNDLLEGTPRNEISSSVARSLEPSAPRNREAEKSVSKEHSVYKENSAGKPPRFEITTASYSSSSSKQSKSGPRRTHSLKEVSASEKREKPRRERKFSESKRENDEINDAIEEIFSATNTSMSSTLRSNSSTLKSPSNTLTEGDHHLLRKLQAHAKESPFHATRESQGFDDDDDASTVVGEGLNAQNPKLLKVMHAERFDLGAKVKAMIEAGADKKKIKAMMEADEGDEKMAAKQLAKVMNSFRHMELHAGASSNSKEPLVRSESHRVSKVGLDKVPMVRPSSAGASRSKGRFHELKKTAAGGSAQRLGEKQSLHPDDTVRECVGAHGDYAAVAEALAGDVARDVLSSTVGSETKCSRLSRRGSRAGSASTQDSQEEETIQWKKGNILGKGAFGTVWCGLTSEGELIAVKQIDTMTDIRKAEREYEKVQEEVELLKTLNHPNIVGYLGTSFEDGIVSIFMQFVPGGSIASIIARFGALDEAVFRRYTRQILQGVEYLHDNDVIHRDIKGGNVMLMPNGIIKLIDFGCAKRLCINLSLSQSQILRSMKGTPYWMAPEVVNESGHGKKSDIWSIGCTVFEMATMKPPWAEMNPMAAIFAIGSDRVVPKIPDTFSPEAVTFVERCLTKNQQQRASAAELLKDVFMVEKPSKR</sequence>
<feature type="region of interest" description="Disordered" evidence="15">
    <location>
        <begin position="1929"/>
        <end position="2029"/>
    </location>
</feature>
<feature type="compositionally biased region" description="Polar residues" evidence="15">
    <location>
        <begin position="1522"/>
        <end position="1558"/>
    </location>
</feature>
<feature type="region of interest" description="Disordered" evidence="15">
    <location>
        <begin position="2045"/>
        <end position="2065"/>
    </location>
</feature>
<feature type="region of interest" description="Disordered" evidence="15">
    <location>
        <begin position="899"/>
        <end position="929"/>
    </location>
</feature>
<evidence type="ECO:0000256" key="12">
    <source>
        <dbReference type="PROSITE-ProRule" id="PRU00023"/>
    </source>
</evidence>
<feature type="compositionally biased region" description="Polar residues" evidence="15">
    <location>
        <begin position="1072"/>
        <end position="1084"/>
    </location>
</feature>
<feature type="repeat" description="ANK" evidence="12">
    <location>
        <begin position="100"/>
        <end position="132"/>
    </location>
</feature>
<dbReference type="PROSITE" id="PS00107">
    <property type="entry name" value="PROTEIN_KINASE_ATP"/>
    <property type="match status" value="1"/>
</dbReference>
<dbReference type="InterPro" id="IPR008271">
    <property type="entry name" value="Ser/Thr_kinase_AS"/>
</dbReference>
<evidence type="ECO:0000256" key="7">
    <source>
        <dbReference type="ARBA" id="ARBA00022840"/>
    </source>
</evidence>
<feature type="binding site" evidence="13">
    <location>
        <position position="2334"/>
    </location>
    <ligand>
        <name>ATP</name>
        <dbReference type="ChEBI" id="CHEBI:30616"/>
    </ligand>
</feature>
<feature type="compositionally biased region" description="Low complexity" evidence="15">
    <location>
        <begin position="423"/>
        <end position="434"/>
    </location>
</feature>
<feature type="compositionally biased region" description="Low complexity" evidence="15">
    <location>
        <begin position="1337"/>
        <end position="1351"/>
    </location>
</feature>
<evidence type="ECO:0000256" key="14">
    <source>
        <dbReference type="SAM" id="Coils"/>
    </source>
</evidence>
<feature type="region of interest" description="Disordered" evidence="15">
    <location>
        <begin position="386"/>
        <end position="446"/>
    </location>
</feature>
<dbReference type="GO" id="GO:0005524">
    <property type="term" value="F:ATP binding"/>
    <property type="evidence" value="ECO:0007669"/>
    <property type="project" value="UniProtKB-UniRule"/>
</dbReference>
<feature type="region of interest" description="Disordered" evidence="15">
    <location>
        <begin position="1840"/>
        <end position="1870"/>
    </location>
</feature>
<feature type="compositionally biased region" description="Low complexity" evidence="15">
    <location>
        <begin position="1062"/>
        <end position="1071"/>
    </location>
</feature>
<dbReference type="PROSITE" id="PS50088">
    <property type="entry name" value="ANK_REPEAT"/>
    <property type="match status" value="3"/>
</dbReference>
<dbReference type="FunFam" id="1.10.510.10:FF:000331">
    <property type="entry name" value="Mitogen-activated protein kinase kinase kinase 19"/>
    <property type="match status" value="1"/>
</dbReference>
<feature type="compositionally biased region" description="Polar residues" evidence="15">
    <location>
        <begin position="1454"/>
        <end position="1471"/>
    </location>
</feature>
<evidence type="ECO:0000256" key="9">
    <source>
        <dbReference type="ARBA" id="ARBA00048679"/>
    </source>
</evidence>
<dbReference type="Gene3D" id="1.25.40.20">
    <property type="entry name" value="Ankyrin repeat-containing domain"/>
    <property type="match status" value="3"/>
</dbReference>
<feature type="compositionally biased region" description="Basic and acidic residues" evidence="15">
    <location>
        <begin position="835"/>
        <end position="844"/>
    </location>
</feature>
<dbReference type="SMART" id="SM00220">
    <property type="entry name" value="S_TKc"/>
    <property type="match status" value="1"/>
</dbReference>
<proteinExistence type="inferred from homology"/>
<feature type="region of interest" description="Disordered" evidence="15">
    <location>
        <begin position="988"/>
        <end position="1412"/>
    </location>
</feature>
<evidence type="ECO:0000256" key="13">
    <source>
        <dbReference type="PROSITE-ProRule" id="PRU10141"/>
    </source>
</evidence>
<feature type="compositionally biased region" description="Basic and acidic residues" evidence="15">
    <location>
        <begin position="2002"/>
        <end position="2029"/>
    </location>
</feature>
<comment type="similarity">
    <text evidence="1">Belongs to the protein kinase superfamily. STE Ser/Thr protein kinase family. STE20 subfamily.</text>
</comment>
<dbReference type="PROSITE" id="PS50297">
    <property type="entry name" value="ANK_REP_REGION"/>
    <property type="match status" value="3"/>
</dbReference>
<feature type="compositionally biased region" description="Polar residues" evidence="15">
    <location>
        <begin position="1138"/>
        <end position="1182"/>
    </location>
</feature>
<dbReference type="GO" id="GO:0035556">
    <property type="term" value="P:intracellular signal transduction"/>
    <property type="evidence" value="ECO:0007669"/>
    <property type="project" value="UniProtKB-ARBA"/>
</dbReference>
<dbReference type="PROSITE" id="PS50011">
    <property type="entry name" value="PROTEIN_KINASE_DOM"/>
    <property type="match status" value="1"/>
</dbReference>
<evidence type="ECO:0000313" key="18">
    <source>
        <dbReference type="Proteomes" id="UP001374579"/>
    </source>
</evidence>
<feature type="compositionally biased region" description="Basic and acidic residues" evidence="15">
    <location>
        <begin position="1952"/>
        <end position="1967"/>
    </location>
</feature>
<dbReference type="EC" id="2.7.11.1" evidence="2"/>